<accession>A0A3N7HIL7</accession>
<dbReference type="Proteomes" id="UP000267464">
    <property type="component" value="Unassembled WGS sequence"/>
</dbReference>
<evidence type="ECO:0000313" key="1">
    <source>
        <dbReference type="EMBL" id="RQP21868.1"/>
    </source>
</evidence>
<protein>
    <submittedName>
        <fullName evidence="1">Uncharacterized protein</fullName>
    </submittedName>
</protein>
<keyword evidence="2" id="KW-1185">Reference proteome</keyword>
<reference evidence="1 2" key="1">
    <citation type="submission" date="2018-08" db="EMBL/GenBank/DDBJ databases">
        <authorList>
            <person name="Khan S.A."/>
            <person name="Jeon C.O."/>
            <person name="Chun B.H."/>
            <person name="Jeong S.E."/>
        </authorList>
    </citation>
    <scope>NUCLEOTIDE SEQUENCE [LARGE SCALE GENOMIC DNA]</scope>
    <source>
        <strain evidence="1 2">S-16</strain>
    </source>
</reference>
<reference evidence="1 2" key="2">
    <citation type="submission" date="2018-12" db="EMBL/GenBank/DDBJ databases">
        <title>Rhizobacter gummiphilus sp. nov., a rubber-degrading bacterium isolated from the soil of a botanical garden in Japan.</title>
        <authorList>
            <person name="Shunsuke S.S."/>
        </authorList>
    </citation>
    <scope>NUCLEOTIDE SEQUENCE [LARGE SCALE GENOMIC DNA]</scope>
    <source>
        <strain evidence="1 2">S-16</strain>
    </source>
</reference>
<comment type="caution">
    <text evidence="1">The sequence shown here is derived from an EMBL/GenBank/DDBJ whole genome shotgun (WGS) entry which is preliminary data.</text>
</comment>
<organism evidence="1 2">
    <name type="scientific">Piscinibacter terrae</name>
    <dbReference type="NCBI Taxonomy" id="2496871"/>
    <lineage>
        <taxon>Bacteria</taxon>
        <taxon>Pseudomonadati</taxon>
        <taxon>Pseudomonadota</taxon>
        <taxon>Betaproteobacteria</taxon>
        <taxon>Burkholderiales</taxon>
        <taxon>Sphaerotilaceae</taxon>
        <taxon>Piscinibacter</taxon>
    </lineage>
</organism>
<dbReference type="EMBL" id="QUSW01000009">
    <property type="protein sequence ID" value="RQP21868.1"/>
    <property type="molecule type" value="Genomic_DNA"/>
</dbReference>
<name>A0A3N7HIL7_9BURK</name>
<sequence>MLTCKDGPKNDVQRSAKDKHLDADCLQSPLRSGLTFFAAKATLLRFIGLRFGAPYEPFLQENSDAALGFLPAIMDPRKVGKPFFSCLRFDRCVLDTVVADQVVQFEHYLKELFREVFTQWHEGTDIHRTPHFR</sequence>
<dbReference type="AlphaFoldDB" id="A0A3N7HIL7"/>
<evidence type="ECO:0000313" key="2">
    <source>
        <dbReference type="Proteomes" id="UP000267464"/>
    </source>
</evidence>
<proteinExistence type="predicted"/>
<gene>
    <name evidence="1" type="ORF">DZC73_25860</name>
</gene>